<evidence type="ECO:0000256" key="3">
    <source>
        <dbReference type="ARBA" id="ARBA00022946"/>
    </source>
</evidence>
<keyword evidence="6" id="KW-1185">Reference proteome</keyword>
<gene>
    <name evidence="5" type="ORF">QYE76_008430</name>
</gene>
<dbReference type="Gene3D" id="1.25.40.10">
    <property type="entry name" value="Tetratricopeptide repeat domain"/>
    <property type="match status" value="2"/>
</dbReference>
<proteinExistence type="inferred from homology"/>
<comment type="similarity">
    <text evidence="1">Belongs to the PPR family. P subfamily.</text>
</comment>
<sequence>MLRSAAAAHPVEALELFRSIARQPRVVHTTASCNYMLELMRAHGRVGDVAQVFDLMQRQIVKANVGTFTTIFGVQGGLRSAPVALPVMKEAGIVLNAYTYTGLIYFLVKCGCEREAMEVYGAMAADGVVPTVRTYSVLMLAFGKRRDVETVVGLLGDMEASWSEAKCV</sequence>
<evidence type="ECO:0000256" key="4">
    <source>
        <dbReference type="PROSITE-ProRule" id="PRU00708"/>
    </source>
</evidence>
<dbReference type="AlphaFoldDB" id="A0AAD8TT47"/>
<dbReference type="Pfam" id="PF13812">
    <property type="entry name" value="PPR_3"/>
    <property type="match status" value="1"/>
</dbReference>
<dbReference type="InterPro" id="IPR011990">
    <property type="entry name" value="TPR-like_helical_dom_sf"/>
</dbReference>
<accession>A0AAD8TT47</accession>
<keyword evidence="2" id="KW-0677">Repeat</keyword>
<name>A0AAD8TT47_LOLMU</name>
<dbReference type="Proteomes" id="UP001231189">
    <property type="component" value="Unassembled WGS sequence"/>
</dbReference>
<dbReference type="PANTHER" id="PTHR47447:SF17">
    <property type="entry name" value="OS12G0638900 PROTEIN"/>
    <property type="match status" value="1"/>
</dbReference>
<dbReference type="EMBL" id="JAUUTY010000001">
    <property type="protein sequence ID" value="KAK1691733.1"/>
    <property type="molecule type" value="Genomic_DNA"/>
</dbReference>
<comment type="caution">
    <text evidence="5">The sequence shown here is derived from an EMBL/GenBank/DDBJ whole genome shotgun (WGS) entry which is preliminary data.</text>
</comment>
<evidence type="ECO:0000313" key="5">
    <source>
        <dbReference type="EMBL" id="KAK1691733.1"/>
    </source>
</evidence>
<organism evidence="5 6">
    <name type="scientific">Lolium multiflorum</name>
    <name type="common">Italian ryegrass</name>
    <name type="synonym">Lolium perenne subsp. multiflorum</name>
    <dbReference type="NCBI Taxonomy" id="4521"/>
    <lineage>
        <taxon>Eukaryota</taxon>
        <taxon>Viridiplantae</taxon>
        <taxon>Streptophyta</taxon>
        <taxon>Embryophyta</taxon>
        <taxon>Tracheophyta</taxon>
        <taxon>Spermatophyta</taxon>
        <taxon>Magnoliopsida</taxon>
        <taxon>Liliopsida</taxon>
        <taxon>Poales</taxon>
        <taxon>Poaceae</taxon>
        <taxon>BOP clade</taxon>
        <taxon>Pooideae</taxon>
        <taxon>Poodae</taxon>
        <taxon>Poeae</taxon>
        <taxon>Poeae Chloroplast Group 2 (Poeae type)</taxon>
        <taxon>Loliodinae</taxon>
        <taxon>Loliinae</taxon>
        <taxon>Lolium</taxon>
    </lineage>
</organism>
<keyword evidence="3" id="KW-0809">Transit peptide</keyword>
<dbReference type="PANTHER" id="PTHR47447">
    <property type="entry name" value="OS03G0856100 PROTEIN"/>
    <property type="match status" value="1"/>
</dbReference>
<dbReference type="InterPro" id="IPR002885">
    <property type="entry name" value="PPR_rpt"/>
</dbReference>
<reference evidence="5" key="1">
    <citation type="submission" date="2023-07" db="EMBL/GenBank/DDBJ databases">
        <title>A chromosome-level genome assembly of Lolium multiflorum.</title>
        <authorList>
            <person name="Chen Y."/>
            <person name="Copetti D."/>
            <person name="Kolliker R."/>
            <person name="Studer B."/>
        </authorList>
    </citation>
    <scope>NUCLEOTIDE SEQUENCE</scope>
    <source>
        <strain evidence="5">02402/16</strain>
        <tissue evidence="5">Leaf</tissue>
    </source>
</reference>
<dbReference type="NCBIfam" id="TIGR00756">
    <property type="entry name" value="PPR"/>
    <property type="match status" value="1"/>
</dbReference>
<evidence type="ECO:0000313" key="6">
    <source>
        <dbReference type="Proteomes" id="UP001231189"/>
    </source>
</evidence>
<evidence type="ECO:0000256" key="2">
    <source>
        <dbReference type="ARBA" id="ARBA00022737"/>
    </source>
</evidence>
<evidence type="ECO:0008006" key="7">
    <source>
        <dbReference type="Google" id="ProtNLM"/>
    </source>
</evidence>
<feature type="repeat" description="PPR" evidence="4">
    <location>
        <begin position="96"/>
        <end position="130"/>
    </location>
</feature>
<dbReference type="PROSITE" id="PS51375">
    <property type="entry name" value="PPR"/>
    <property type="match status" value="1"/>
</dbReference>
<protein>
    <recommendedName>
        <fullName evidence="7">Pentatricopeptide repeat-containing protein</fullName>
    </recommendedName>
</protein>
<evidence type="ECO:0000256" key="1">
    <source>
        <dbReference type="ARBA" id="ARBA00007626"/>
    </source>
</evidence>